<dbReference type="OrthoDB" id="5654021at2"/>
<keyword evidence="3" id="KW-0645">Protease</keyword>
<feature type="domain" description="NfeD-like C-terminal" evidence="2">
    <location>
        <begin position="81"/>
        <end position="137"/>
    </location>
</feature>
<evidence type="ECO:0000256" key="1">
    <source>
        <dbReference type="SAM" id="Phobius"/>
    </source>
</evidence>
<evidence type="ECO:0000313" key="4">
    <source>
        <dbReference type="EMBL" id="SOE49623.1"/>
    </source>
</evidence>
<dbReference type="STRING" id="1851544.ODI_01236"/>
<dbReference type="GO" id="GO:0006508">
    <property type="term" value="P:proteolysis"/>
    <property type="evidence" value="ECO:0007669"/>
    <property type="project" value="UniProtKB-KW"/>
</dbReference>
<sequence>MWYWFGLAALALIGEVASGTFYLLLVALGFAGAGLAAWADVAFGWQLLVCALVALSGLFVLRRTGVLKKREVDAGRNADVNLDVGQVVEVDAWSADRTTRVWYRGAHWDAALQGGAAAAAGTHRIVALQGARLVLAPVTPASAGTP</sequence>
<proteinExistence type="predicted"/>
<keyword evidence="1" id="KW-1133">Transmembrane helix</keyword>
<dbReference type="Pfam" id="PF01957">
    <property type="entry name" value="NfeD"/>
    <property type="match status" value="1"/>
</dbReference>
<reference evidence="4 5" key="2">
    <citation type="submission" date="2017-08" db="EMBL/GenBank/DDBJ databases">
        <authorList>
            <person name="de Groot N.N."/>
        </authorList>
    </citation>
    <scope>NUCLEOTIDE SEQUENCE [LARGE SCALE GENOMIC DNA]</scope>
    <source>
        <strain evidence="4">Orrdi1</strain>
    </source>
</reference>
<keyword evidence="5" id="KW-1185">Reference proteome</keyword>
<reference evidence="3 5" key="1">
    <citation type="submission" date="2016-06" db="EMBL/GenBank/DDBJ databases">
        <authorList>
            <person name="Kjaerup R.B."/>
            <person name="Dalgaard T.S."/>
            <person name="Juul-Madsen H.R."/>
        </authorList>
    </citation>
    <scope>NUCLEOTIDE SEQUENCE [LARGE SCALE GENOMIC DNA]</scope>
    <source>
        <strain evidence="3">Orrdi1</strain>
    </source>
</reference>
<name>A0A1C3JXI5_9BURK</name>
<feature type="transmembrane region" description="Helical" evidence="1">
    <location>
        <begin position="42"/>
        <end position="61"/>
    </location>
</feature>
<dbReference type="GO" id="GO:0008233">
    <property type="term" value="F:peptidase activity"/>
    <property type="evidence" value="ECO:0007669"/>
    <property type="project" value="UniProtKB-KW"/>
</dbReference>
<organism evidence="3 5">
    <name type="scientific">Orrella dioscoreae</name>
    <dbReference type="NCBI Taxonomy" id="1851544"/>
    <lineage>
        <taxon>Bacteria</taxon>
        <taxon>Pseudomonadati</taxon>
        <taxon>Pseudomonadota</taxon>
        <taxon>Betaproteobacteria</taxon>
        <taxon>Burkholderiales</taxon>
        <taxon>Alcaligenaceae</taxon>
        <taxon>Orrella</taxon>
    </lineage>
</organism>
<accession>A0A1C3JXI5</accession>
<keyword evidence="1" id="KW-0812">Transmembrane</keyword>
<dbReference type="Proteomes" id="UP000078558">
    <property type="component" value="Chromosome I"/>
</dbReference>
<dbReference type="AlphaFoldDB" id="A0A1C3JXI5"/>
<keyword evidence="3" id="KW-0378">Hydrolase</keyword>
<dbReference type="KEGG" id="odi:ODI_R2208"/>
<dbReference type="RefSeq" id="WP_067749448.1">
    <property type="nucleotide sequence ID" value="NZ_LT907988.1"/>
</dbReference>
<evidence type="ECO:0000259" key="2">
    <source>
        <dbReference type="Pfam" id="PF01957"/>
    </source>
</evidence>
<evidence type="ECO:0000313" key="5">
    <source>
        <dbReference type="Proteomes" id="UP000078558"/>
    </source>
</evidence>
<dbReference type="InterPro" id="IPR002810">
    <property type="entry name" value="NfeD-like_C"/>
</dbReference>
<gene>
    <name evidence="3" type="ORF">ODI_01236</name>
    <name evidence="4" type="ORF">ODI_R2208</name>
</gene>
<dbReference type="EMBL" id="LT907988">
    <property type="protein sequence ID" value="SOE49623.1"/>
    <property type="molecule type" value="Genomic_DNA"/>
</dbReference>
<keyword evidence="1" id="KW-0472">Membrane</keyword>
<dbReference type="EMBL" id="FLRC01000003">
    <property type="protein sequence ID" value="SBT23854.1"/>
    <property type="molecule type" value="Genomic_DNA"/>
</dbReference>
<evidence type="ECO:0000313" key="3">
    <source>
        <dbReference type="EMBL" id="SBT23854.1"/>
    </source>
</evidence>
<protein>
    <submittedName>
        <fullName evidence="3 4">Activity regulator of membrane protease YbbK</fullName>
    </submittedName>
</protein>